<keyword evidence="5" id="KW-0547">Nucleotide-binding</keyword>
<dbReference type="InterPro" id="IPR003594">
    <property type="entry name" value="HATPase_dom"/>
</dbReference>
<keyword evidence="12" id="KW-1185">Reference proteome</keyword>
<comment type="catalytic activity">
    <reaction evidence="1">
        <text>ATP + protein L-histidine = ADP + protein N-phospho-L-histidine.</text>
        <dbReference type="EC" id="2.7.13.3"/>
    </reaction>
</comment>
<name>A0A5E4Z612_9BURK</name>
<evidence type="ECO:0000256" key="3">
    <source>
        <dbReference type="ARBA" id="ARBA00022553"/>
    </source>
</evidence>
<dbReference type="InterPro" id="IPR036890">
    <property type="entry name" value="HATPase_C_sf"/>
</dbReference>
<proteinExistence type="predicted"/>
<feature type="domain" description="Histidine kinase" evidence="10">
    <location>
        <begin position="243"/>
        <end position="460"/>
    </location>
</feature>
<dbReference type="AlphaFoldDB" id="A0A5E4Z612"/>
<dbReference type="SUPFAM" id="SSF55874">
    <property type="entry name" value="ATPase domain of HSP90 chaperone/DNA topoisomerase II/histidine kinase"/>
    <property type="match status" value="1"/>
</dbReference>
<dbReference type="GO" id="GO:0000155">
    <property type="term" value="F:phosphorelay sensor kinase activity"/>
    <property type="evidence" value="ECO:0007669"/>
    <property type="project" value="InterPro"/>
</dbReference>
<dbReference type="Pfam" id="PF00512">
    <property type="entry name" value="HisKA"/>
    <property type="match status" value="1"/>
</dbReference>
<reference evidence="11 12" key="1">
    <citation type="submission" date="2019-08" db="EMBL/GenBank/DDBJ databases">
        <authorList>
            <person name="Peeters C."/>
        </authorList>
    </citation>
    <scope>NUCLEOTIDE SEQUENCE [LARGE SCALE GENOMIC DNA]</scope>
    <source>
        <strain evidence="11 12">LMG 31108</strain>
    </source>
</reference>
<dbReference type="InterPro" id="IPR036097">
    <property type="entry name" value="HisK_dim/P_sf"/>
</dbReference>
<dbReference type="SMART" id="SM00387">
    <property type="entry name" value="HATPase_c"/>
    <property type="match status" value="1"/>
</dbReference>
<sequence>MTERQRPTVMRDKHGGMAAAVPLFYPSRIPLMRPVSLMARHEPAMNLSPRTSMKSVRAGDKGQTKRAAHAAAEDPAADLTADAAALAGAAGHMAFVQAGVDPWEAKLAATGILPGLEALPTVLLVLEKRSLRVVFANPAAEALLALSRRSLSQMTWDDVFTNGEVLSSTMTELIANHFQTTRLDLVLERTAQEPLHTHAIVAAPEAAPDFVIVELIENEQKLKNEREERIIDQALMNKQLIRNLAHEIKNPLGGIRGAAQLLEFELDQRELREYTQVIIKESDRLQTLVDRLLEPHRHPYIATDVNIHEVCERVRSVVLAEFPQGLSIERDYDVSLPDFRGDKEQLIQALLNIVRNGAEALREQIARGDARIVLRTRVARKITIAKRLHKLALELHVIDNGPGIPADIRDRIFYPLVSGREGGSGLGLTLAQSFVQRHDGLIECESRPGRTDFRILLPLG</sequence>
<dbReference type="InterPro" id="IPR004358">
    <property type="entry name" value="Sig_transdc_His_kin-like_C"/>
</dbReference>
<evidence type="ECO:0000256" key="7">
    <source>
        <dbReference type="ARBA" id="ARBA00022840"/>
    </source>
</evidence>
<evidence type="ECO:0000256" key="4">
    <source>
        <dbReference type="ARBA" id="ARBA00022679"/>
    </source>
</evidence>
<dbReference type="Proteomes" id="UP000406256">
    <property type="component" value="Unassembled WGS sequence"/>
</dbReference>
<dbReference type="PANTHER" id="PTHR43065">
    <property type="entry name" value="SENSOR HISTIDINE KINASE"/>
    <property type="match status" value="1"/>
</dbReference>
<evidence type="ECO:0000256" key="1">
    <source>
        <dbReference type="ARBA" id="ARBA00000085"/>
    </source>
</evidence>
<dbReference type="GO" id="GO:0005524">
    <property type="term" value="F:ATP binding"/>
    <property type="evidence" value="ECO:0007669"/>
    <property type="project" value="UniProtKB-KW"/>
</dbReference>
<dbReference type="Gene3D" id="1.10.287.130">
    <property type="match status" value="1"/>
</dbReference>
<dbReference type="NCBIfam" id="NF008293">
    <property type="entry name" value="PRK11073.1"/>
    <property type="match status" value="1"/>
</dbReference>
<keyword evidence="7" id="KW-0067">ATP-binding</keyword>
<dbReference type="InterPro" id="IPR003661">
    <property type="entry name" value="HisK_dim/P_dom"/>
</dbReference>
<protein>
    <recommendedName>
        <fullName evidence="2">histidine kinase</fullName>
        <ecNumber evidence="2">2.7.13.3</ecNumber>
    </recommendedName>
</protein>
<evidence type="ECO:0000256" key="5">
    <source>
        <dbReference type="ARBA" id="ARBA00022741"/>
    </source>
</evidence>
<dbReference type="Pfam" id="PF02518">
    <property type="entry name" value="HATPase_c"/>
    <property type="match status" value="1"/>
</dbReference>
<keyword evidence="3" id="KW-0597">Phosphoprotein</keyword>
<accession>A0A5E4Z612</accession>
<evidence type="ECO:0000313" key="12">
    <source>
        <dbReference type="Proteomes" id="UP000406256"/>
    </source>
</evidence>
<evidence type="ECO:0000313" key="11">
    <source>
        <dbReference type="EMBL" id="VVE56529.1"/>
    </source>
</evidence>
<dbReference type="EMBL" id="CABPSB010000034">
    <property type="protein sequence ID" value="VVE56529.1"/>
    <property type="molecule type" value="Genomic_DNA"/>
</dbReference>
<organism evidence="11 12">
    <name type="scientific">Pandoraea anhela</name>
    <dbReference type="NCBI Taxonomy" id="2508295"/>
    <lineage>
        <taxon>Bacteria</taxon>
        <taxon>Pseudomonadati</taxon>
        <taxon>Pseudomonadota</taxon>
        <taxon>Betaproteobacteria</taxon>
        <taxon>Burkholderiales</taxon>
        <taxon>Burkholderiaceae</taxon>
        <taxon>Pandoraea</taxon>
    </lineage>
</organism>
<dbReference type="CDD" id="cd00082">
    <property type="entry name" value="HisKA"/>
    <property type="match status" value="1"/>
</dbReference>
<gene>
    <name evidence="11" type="ORF">PAN31108_05105</name>
</gene>
<dbReference type="SMART" id="SM00388">
    <property type="entry name" value="HisKA"/>
    <property type="match status" value="1"/>
</dbReference>
<evidence type="ECO:0000256" key="2">
    <source>
        <dbReference type="ARBA" id="ARBA00012438"/>
    </source>
</evidence>
<keyword evidence="8" id="KW-0902">Two-component regulatory system</keyword>
<dbReference type="PANTHER" id="PTHR43065:SF16">
    <property type="entry name" value="SENSORY HISTIDINE KINASE_PHOSPHATASE NTRB"/>
    <property type="match status" value="1"/>
</dbReference>
<dbReference type="SUPFAM" id="SSF47384">
    <property type="entry name" value="Homodimeric domain of signal transducing histidine kinase"/>
    <property type="match status" value="1"/>
</dbReference>
<evidence type="ECO:0000256" key="9">
    <source>
        <dbReference type="SAM" id="MobiDB-lite"/>
    </source>
</evidence>
<dbReference type="PROSITE" id="PS50109">
    <property type="entry name" value="HIS_KIN"/>
    <property type="match status" value="1"/>
</dbReference>
<feature type="region of interest" description="Disordered" evidence="9">
    <location>
        <begin position="43"/>
        <end position="73"/>
    </location>
</feature>
<keyword evidence="4" id="KW-0808">Transferase</keyword>
<dbReference type="EC" id="2.7.13.3" evidence="2"/>
<evidence type="ECO:0000259" key="10">
    <source>
        <dbReference type="PROSITE" id="PS50109"/>
    </source>
</evidence>
<dbReference type="PRINTS" id="PR00344">
    <property type="entry name" value="BCTRLSENSOR"/>
</dbReference>
<dbReference type="InterPro" id="IPR005467">
    <property type="entry name" value="His_kinase_dom"/>
</dbReference>
<evidence type="ECO:0000256" key="6">
    <source>
        <dbReference type="ARBA" id="ARBA00022777"/>
    </source>
</evidence>
<evidence type="ECO:0000256" key="8">
    <source>
        <dbReference type="ARBA" id="ARBA00023012"/>
    </source>
</evidence>
<dbReference type="Gene3D" id="3.30.565.10">
    <property type="entry name" value="Histidine kinase-like ATPase, C-terminal domain"/>
    <property type="match status" value="1"/>
</dbReference>
<keyword evidence="6 11" id="KW-0418">Kinase</keyword>